<evidence type="ECO:0000256" key="2">
    <source>
        <dbReference type="ARBA" id="ARBA00023125"/>
    </source>
</evidence>
<feature type="domain" description="HTH tetR-type" evidence="5">
    <location>
        <begin position="4"/>
        <end position="64"/>
    </location>
</feature>
<reference evidence="6 7" key="1">
    <citation type="submission" date="2015-08" db="EMBL/GenBank/DDBJ databases">
        <authorList>
            <person name="Babu N.S."/>
            <person name="Beckwith C.J."/>
            <person name="Beseler K.G."/>
            <person name="Brison A."/>
            <person name="Carone J.V."/>
            <person name="Caskin T.P."/>
            <person name="Diamond M."/>
            <person name="Durham M.E."/>
            <person name="Foxe J.M."/>
            <person name="Go M."/>
            <person name="Henderson B.A."/>
            <person name="Jones I.B."/>
            <person name="McGettigan J.A."/>
            <person name="Micheletti S.J."/>
            <person name="Nasrallah M.E."/>
            <person name="Ortiz D."/>
            <person name="Piller C.R."/>
            <person name="Privatt S.R."/>
            <person name="Schneider S.L."/>
            <person name="Sharp S."/>
            <person name="Smith T.C."/>
            <person name="Stanton J.D."/>
            <person name="Ullery H.E."/>
            <person name="Wilson R.J."/>
            <person name="Serrano M.G."/>
            <person name="Buck G."/>
            <person name="Lee V."/>
            <person name="Wang Y."/>
            <person name="Carvalho R."/>
            <person name="Voegtly L."/>
            <person name="Shi R."/>
            <person name="Duckworth R."/>
            <person name="Johnson A."/>
            <person name="Loviza R."/>
            <person name="Walstead R."/>
            <person name="Shah Z."/>
            <person name="Kiflezghi M."/>
            <person name="Wade K."/>
            <person name="Ball S.L."/>
            <person name="Bradley K.W."/>
            <person name="Asai D.J."/>
            <person name="Bowman C.A."/>
            <person name="Russell D.A."/>
            <person name="Pope W.H."/>
            <person name="Jacobs-Sera D."/>
            <person name="Hendrix R.W."/>
            <person name="Hatfull G.F."/>
        </authorList>
    </citation>
    <scope>NUCLEOTIDE SEQUENCE [LARGE SCALE GENOMIC DNA]</scope>
    <source>
        <strain evidence="6 7">DSM 27648</strain>
    </source>
</reference>
<dbReference type="SUPFAM" id="SSF46689">
    <property type="entry name" value="Homeodomain-like"/>
    <property type="match status" value="1"/>
</dbReference>
<evidence type="ECO:0000256" key="3">
    <source>
        <dbReference type="ARBA" id="ARBA00023163"/>
    </source>
</evidence>
<evidence type="ECO:0000313" key="7">
    <source>
        <dbReference type="Proteomes" id="UP000064967"/>
    </source>
</evidence>
<dbReference type="FunFam" id="1.10.10.60:FF:000141">
    <property type="entry name" value="TetR family transcriptional regulator"/>
    <property type="match status" value="1"/>
</dbReference>
<dbReference type="PRINTS" id="PR00455">
    <property type="entry name" value="HTHTETR"/>
</dbReference>
<evidence type="ECO:0000259" key="5">
    <source>
        <dbReference type="PROSITE" id="PS50977"/>
    </source>
</evidence>
<evidence type="ECO:0000256" key="4">
    <source>
        <dbReference type="PROSITE-ProRule" id="PRU00335"/>
    </source>
</evidence>
<dbReference type="InterPro" id="IPR009057">
    <property type="entry name" value="Homeodomain-like_sf"/>
</dbReference>
<organism evidence="6 7">
    <name type="scientific">Labilithrix luteola</name>
    <dbReference type="NCBI Taxonomy" id="1391654"/>
    <lineage>
        <taxon>Bacteria</taxon>
        <taxon>Pseudomonadati</taxon>
        <taxon>Myxococcota</taxon>
        <taxon>Polyangia</taxon>
        <taxon>Polyangiales</taxon>
        <taxon>Labilitrichaceae</taxon>
        <taxon>Labilithrix</taxon>
    </lineage>
</organism>
<dbReference type="InterPro" id="IPR036271">
    <property type="entry name" value="Tet_transcr_reg_TetR-rel_C_sf"/>
</dbReference>
<keyword evidence="3" id="KW-0804">Transcription</keyword>
<proteinExistence type="predicted"/>
<name>A0A0K1QEF9_9BACT</name>
<evidence type="ECO:0000256" key="1">
    <source>
        <dbReference type="ARBA" id="ARBA00023015"/>
    </source>
</evidence>
<dbReference type="AlphaFoldDB" id="A0A0K1QEF9"/>
<accession>A0A0K1QEF9</accession>
<dbReference type="EMBL" id="CP012333">
    <property type="protein sequence ID" value="AKV03800.1"/>
    <property type="molecule type" value="Genomic_DNA"/>
</dbReference>
<sequence>MDKAERRQQILLNARDVFAKRGYHAAKIDDIVAAAGVARGTFYLYFEDKRAIFEEIVDRTFTRIGMAVLRVETEDPSRSVAAQIKENIRRIVGALIEDPATTKILLSDAVGLDPAFDRKLLSFYEEIGKLLEASLIDGQSMGIVAQGDAHMFAIMTLGALKEIMYHVVMRGLEYPQERIVEEIFSFLSAGYLRIQP</sequence>
<dbReference type="KEGG" id="llu:AKJ09_10463"/>
<keyword evidence="7" id="KW-1185">Reference proteome</keyword>
<dbReference type="InterPro" id="IPR050624">
    <property type="entry name" value="HTH-type_Tx_Regulator"/>
</dbReference>
<dbReference type="SUPFAM" id="SSF48498">
    <property type="entry name" value="Tetracyclin repressor-like, C-terminal domain"/>
    <property type="match status" value="1"/>
</dbReference>
<dbReference type="RefSeq" id="WP_146654511.1">
    <property type="nucleotide sequence ID" value="NZ_CP012333.1"/>
</dbReference>
<dbReference type="Gene3D" id="1.10.357.10">
    <property type="entry name" value="Tetracycline Repressor, domain 2"/>
    <property type="match status" value="1"/>
</dbReference>
<dbReference type="STRING" id="1391654.AKJ09_10463"/>
<protein>
    <submittedName>
        <fullName evidence="6">Transcriptional regulator, TetR family</fullName>
    </submittedName>
</protein>
<dbReference type="OrthoDB" id="9809994at2"/>
<evidence type="ECO:0000313" key="6">
    <source>
        <dbReference type="EMBL" id="AKV03800.1"/>
    </source>
</evidence>
<keyword evidence="2 4" id="KW-0238">DNA-binding</keyword>
<keyword evidence="1" id="KW-0805">Transcription regulation</keyword>
<gene>
    <name evidence="6" type="ORF">AKJ09_10463</name>
</gene>
<dbReference type="PROSITE" id="PS50977">
    <property type="entry name" value="HTH_TETR_2"/>
    <property type="match status" value="1"/>
</dbReference>
<dbReference type="PANTHER" id="PTHR43479">
    <property type="entry name" value="ACREF/ENVCD OPERON REPRESSOR-RELATED"/>
    <property type="match status" value="1"/>
</dbReference>
<dbReference type="PANTHER" id="PTHR43479:SF11">
    <property type="entry name" value="ACREF_ENVCD OPERON REPRESSOR-RELATED"/>
    <property type="match status" value="1"/>
</dbReference>
<dbReference type="Pfam" id="PF00440">
    <property type="entry name" value="TetR_N"/>
    <property type="match status" value="1"/>
</dbReference>
<dbReference type="Proteomes" id="UP000064967">
    <property type="component" value="Chromosome"/>
</dbReference>
<dbReference type="InterPro" id="IPR001647">
    <property type="entry name" value="HTH_TetR"/>
</dbReference>
<feature type="DNA-binding region" description="H-T-H motif" evidence="4">
    <location>
        <begin position="27"/>
        <end position="46"/>
    </location>
</feature>
<dbReference type="GO" id="GO:0003677">
    <property type="term" value="F:DNA binding"/>
    <property type="evidence" value="ECO:0007669"/>
    <property type="project" value="UniProtKB-UniRule"/>
</dbReference>
<dbReference type="Gene3D" id="1.10.10.60">
    <property type="entry name" value="Homeodomain-like"/>
    <property type="match status" value="1"/>
</dbReference>